<comment type="caution">
    <text evidence="2">The sequence shown here is derived from an EMBL/GenBank/DDBJ whole genome shotgun (WGS) entry which is preliminary data.</text>
</comment>
<dbReference type="Proteomes" id="UP000239772">
    <property type="component" value="Unassembled WGS sequence"/>
</dbReference>
<evidence type="ECO:0000313" key="2">
    <source>
        <dbReference type="EMBL" id="PSC05664.1"/>
    </source>
</evidence>
<feature type="region of interest" description="Disordered" evidence="1">
    <location>
        <begin position="91"/>
        <end position="113"/>
    </location>
</feature>
<accession>A0A2T1HVJ4</accession>
<dbReference type="AlphaFoldDB" id="A0A2T1HVJ4"/>
<organism evidence="2 3">
    <name type="scientific">Alsobacter soli</name>
    <dbReference type="NCBI Taxonomy" id="2109933"/>
    <lineage>
        <taxon>Bacteria</taxon>
        <taxon>Pseudomonadati</taxon>
        <taxon>Pseudomonadota</taxon>
        <taxon>Alphaproteobacteria</taxon>
        <taxon>Hyphomicrobiales</taxon>
        <taxon>Alsobacteraceae</taxon>
        <taxon>Alsobacter</taxon>
    </lineage>
</organism>
<protein>
    <submittedName>
        <fullName evidence="2">Uncharacterized protein</fullName>
    </submittedName>
</protein>
<evidence type="ECO:0000256" key="1">
    <source>
        <dbReference type="SAM" id="MobiDB-lite"/>
    </source>
</evidence>
<dbReference type="EMBL" id="PVZS01000006">
    <property type="protein sequence ID" value="PSC05664.1"/>
    <property type="molecule type" value="Genomic_DNA"/>
</dbReference>
<proteinExistence type="predicted"/>
<keyword evidence="3" id="KW-1185">Reference proteome</keyword>
<sequence>MAAGPGPCACMFKLTVAFEPSGRLPVRLAPFTICEPNGLPIVGVDHPVEWLSHVGSTEARNAPQVHTHCHIVSRLAFRSIQVKFEHHGVEAVSDRAMKPESPKPPDMDHMSEGYMYRERSFQ</sequence>
<name>A0A2T1HVJ4_9HYPH</name>
<gene>
    <name evidence="2" type="ORF">SLNSH_06685</name>
</gene>
<reference evidence="3" key="1">
    <citation type="submission" date="2018-03" db="EMBL/GenBank/DDBJ databases">
        <authorList>
            <person name="Sun L."/>
            <person name="Liu H."/>
            <person name="Chen W."/>
            <person name="Huang K."/>
            <person name="Liu W."/>
            <person name="Gao X."/>
        </authorList>
    </citation>
    <scope>NUCLEOTIDE SEQUENCE [LARGE SCALE GENOMIC DNA]</scope>
    <source>
        <strain evidence="3">SH9</strain>
    </source>
</reference>
<evidence type="ECO:0000313" key="3">
    <source>
        <dbReference type="Proteomes" id="UP000239772"/>
    </source>
</evidence>